<evidence type="ECO:0000256" key="4">
    <source>
        <dbReference type="RuleBase" id="RU000304"/>
    </source>
</evidence>
<dbReference type="SMART" id="SM00220">
    <property type="entry name" value="S_TKc"/>
    <property type="match status" value="1"/>
</dbReference>
<dbReference type="GO" id="GO:0010506">
    <property type="term" value="P:regulation of autophagy"/>
    <property type="evidence" value="ECO:0007669"/>
    <property type="project" value="InterPro"/>
</dbReference>
<dbReference type="InterPro" id="IPR000719">
    <property type="entry name" value="Prot_kinase_dom"/>
</dbReference>
<organism evidence="7">
    <name type="scientific">Sarcoptes scabiei</name>
    <name type="common">Itch mite</name>
    <name type="synonym">Acarus scabiei</name>
    <dbReference type="NCBI Taxonomy" id="52283"/>
    <lineage>
        <taxon>Eukaryota</taxon>
        <taxon>Metazoa</taxon>
        <taxon>Ecdysozoa</taxon>
        <taxon>Arthropoda</taxon>
        <taxon>Chelicerata</taxon>
        <taxon>Arachnida</taxon>
        <taxon>Acari</taxon>
        <taxon>Acariformes</taxon>
        <taxon>Sarcoptiformes</taxon>
        <taxon>Astigmata</taxon>
        <taxon>Psoroptidia</taxon>
        <taxon>Sarcoptoidea</taxon>
        <taxon>Sarcoptidae</taxon>
        <taxon>Sarcoptinae</taxon>
        <taxon>Sarcoptes</taxon>
    </lineage>
</organism>
<feature type="region of interest" description="Disordered" evidence="5">
    <location>
        <begin position="415"/>
        <end position="472"/>
    </location>
</feature>
<gene>
    <name evidence="7" type="ORF">SSS_3933</name>
</gene>
<evidence type="ECO:0000313" key="8">
    <source>
        <dbReference type="EnsemblMetazoa" id="KAF7490583.1"/>
    </source>
</evidence>
<feature type="binding site" evidence="3">
    <location>
        <position position="138"/>
    </location>
    <ligand>
        <name>ATP</name>
        <dbReference type="ChEBI" id="CHEBI:30616"/>
    </ligand>
</feature>
<dbReference type="OrthoDB" id="6496349at2759"/>
<name>A0A834RAT7_SARSC</name>
<reference evidence="8" key="3">
    <citation type="submission" date="2022-06" db="UniProtKB">
        <authorList>
            <consortium name="EnsemblMetazoa"/>
        </authorList>
    </citation>
    <scope>IDENTIFICATION</scope>
</reference>
<dbReference type="InterPro" id="IPR008271">
    <property type="entry name" value="Ser/Thr_kinase_AS"/>
</dbReference>
<dbReference type="GO" id="GO:0005737">
    <property type="term" value="C:cytoplasm"/>
    <property type="evidence" value="ECO:0007669"/>
    <property type="project" value="TreeGrafter"/>
</dbReference>
<evidence type="ECO:0000259" key="6">
    <source>
        <dbReference type="PROSITE" id="PS50011"/>
    </source>
</evidence>
<dbReference type="Proteomes" id="UP000070412">
    <property type="component" value="Unassembled WGS sequence"/>
</dbReference>
<dbReference type="GO" id="GO:0005524">
    <property type="term" value="F:ATP binding"/>
    <property type="evidence" value="ECO:0007669"/>
    <property type="project" value="UniProtKB-UniRule"/>
</dbReference>
<evidence type="ECO:0000313" key="9">
    <source>
        <dbReference type="Proteomes" id="UP000070412"/>
    </source>
</evidence>
<evidence type="ECO:0000256" key="1">
    <source>
        <dbReference type="ARBA" id="ARBA00022741"/>
    </source>
</evidence>
<dbReference type="Gene3D" id="1.10.510.10">
    <property type="entry name" value="Transferase(Phosphotransferase) domain 1"/>
    <property type="match status" value="1"/>
</dbReference>
<feature type="compositionally biased region" description="Polar residues" evidence="5">
    <location>
        <begin position="455"/>
        <end position="472"/>
    </location>
</feature>
<feature type="compositionally biased region" description="Polar residues" evidence="5">
    <location>
        <begin position="417"/>
        <end position="441"/>
    </location>
</feature>
<dbReference type="GO" id="GO:0004674">
    <property type="term" value="F:protein serine/threonine kinase activity"/>
    <property type="evidence" value="ECO:0007669"/>
    <property type="project" value="UniProtKB-KW"/>
</dbReference>
<keyword evidence="1 3" id="KW-0547">Nucleotide-binding</keyword>
<feature type="domain" description="Protein kinase" evidence="6">
    <location>
        <begin position="109"/>
        <end position="375"/>
    </location>
</feature>
<keyword evidence="7" id="KW-0808">Transferase</keyword>
<dbReference type="InterPro" id="IPR011009">
    <property type="entry name" value="Kinase-like_dom_sf"/>
</dbReference>
<dbReference type="PROSITE" id="PS00107">
    <property type="entry name" value="PROTEIN_KINASE_ATP"/>
    <property type="match status" value="1"/>
</dbReference>
<reference evidence="7" key="2">
    <citation type="submission" date="2020-01" db="EMBL/GenBank/DDBJ databases">
        <authorList>
            <person name="Korhonen P.K.K."/>
            <person name="Guangxu M.G."/>
            <person name="Wang T.W."/>
            <person name="Stroehlein A.J.S."/>
            <person name="Young N.D."/>
            <person name="Ang C.-S.A."/>
            <person name="Fernando D.W.F."/>
            <person name="Lu H.L."/>
            <person name="Taylor S.T."/>
            <person name="Ehtesham M.E.M."/>
            <person name="Najaraj S.H.N."/>
            <person name="Harsha G.H.G."/>
            <person name="Madugundu A.M."/>
            <person name="Renuse S.R."/>
            <person name="Holt D.H."/>
            <person name="Pandey A.P."/>
            <person name="Papenfuss A.P."/>
            <person name="Gasser R.B.G."/>
            <person name="Fischer K.F."/>
        </authorList>
    </citation>
    <scope>NUCLEOTIDE SEQUENCE</scope>
    <source>
        <strain evidence="7">SSS_KF_BRIS2020</strain>
    </source>
</reference>
<protein>
    <submittedName>
        <fullName evidence="7">CBL-interacting protein kinase 5</fullName>
    </submittedName>
</protein>
<feature type="compositionally biased region" description="Basic residues" evidence="5">
    <location>
        <begin position="442"/>
        <end position="451"/>
    </location>
</feature>
<comment type="similarity">
    <text evidence="4">Belongs to the protein kinase superfamily.</text>
</comment>
<evidence type="ECO:0000256" key="2">
    <source>
        <dbReference type="ARBA" id="ARBA00022840"/>
    </source>
</evidence>
<evidence type="ECO:0000256" key="3">
    <source>
        <dbReference type="PROSITE-ProRule" id="PRU10141"/>
    </source>
</evidence>
<dbReference type="PANTHER" id="PTHR24348">
    <property type="entry name" value="SERINE/THREONINE-PROTEIN KINASE UNC-51-RELATED"/>
    <property type="match status" value="1"/>
</dbReference>
<keyword evidence="7" id="KW-0418">Kinase</keyword>
<dbReference type="AlphaFoldDB" id="A0A834RAT7"/>
<sequence>MFLKDLKRCWKKFVRKKSKHLQIRSKPREIRTDGIDLRRKKFLRKQSPSIVTKIDLDYRQEDESDVSQTSRIAPLPSSPSQIRTEDLTDIYRCQTGGLTVDEVLKINGYRLGQELGKGSYAIVYRTKNLLNNTTVACKVIDVSQATKNQSLSVKNELFILEQTYHPHIIQLYRHFIIESTNIRRVYIFMQLAKESLSVYMRRMDVGLEEMLAKKWFAQIVSALNHMHQKGIAHRDIKMGNILLDQTNDCLVTDFGLSRIAFRESKGGKILSNKYCGTVPYMAPEIILTKDYILKYDPFAADIWALGVLLYCLINHGYPFCEGTRMIRQQLSRKIKFSRKIRFEPTKDLIDLLQQLLEPNPDQRIKINQLIEHRWFKKQFDDVEIKVRIFIQAAQQDQSESKTSQSRFSKTRYRLFTRNPSSISSRPQISKTPSQQIKSSPSLKRKASRFRLPKPFSSNGVMKRNSSPRSTQK</sequence>
<keyword evidence="4" id="KW-0723">Serine/threonine-protein kinase</keyword>
<dbReference type="InterPro" id="IPR017441">
    <property type="entry name" value="Protein_kinase_ATP_BS"/>
</dbReference>
<dbReference type="EnsemblMetazoa" id="SSS_3933s_mrna">
    <property type="protein sequence ID" value="KAF7490583.1"/>
    <property type="gene ID" value="SSS_3933"/>
</dbReference>
<dbReference type="InterPro" id="IPR045269">
    <property type="entry name" value="Atg1-like"/>
</dbReference>
<keyword evidence="2 3" id="KW-0067">ATP-binding</keyword>
<dbReference type="FunFam" id="1.10.510.10:FF:000571">
    <property type="entry name" value="Maternal embryonic leucine zipper kinase"/>
    <property type="match status" value="1"/>
</dbReference>
<evidence type="ECO:0000313" key="7">
    <source>
        <dbReference type="EMBL" id="KAF7490583.1"/>
    </source>
</evidence>
<proteinExistence type="inferred from homology"/>
<keyword evidence="9" id="KW-1185">Reference proteome</keyword>
<dbReference type="Pfam" id="PF00069">
    <property type="entry name" value="Pkinase"/>
    <property type="match status" value="1"/>
</dbReference>
<dbReference type="EMBL" id="WVUK01000062">
    <property type="protein sequence ID" value="KAF7490583.1"/>
    <property type="molecule type" value="Genomic_DNA"/>
</dbReference>
<dbReference type="GO" id="GO:0006914">
    <property type="term" value="P:autophagy"/>
    <property type="evidence" value="ECO:0007669"/>
    <property type="project" value="UniProtKB-ARBA"/>
</dbReference>
<evidence type="ECO:0000256" key="5">
    <source>
        <dbReference type="SAM" id="MobiDB-lite"/>
    </source>
</evidence>
<accession>A0A834RAT7</accession>
<dbReference type="PANTHER" id="PTHR24348:SF68">
    <property type="entry name" value="SERINE_THREONINE-PROTEIN KINASE ATG1C"/>
    <property type="match status" value="1"/>
</dbReference>
<dbReference type="SUPFAM" id="SSF56112">
    <property type="entry name" value="Protein kinase-like (PK-like)"/>
    <property type="match status" value="1"/>
</dbReference>
<dbReference type="PROSITE" id="PS00108">
    <property type="entry name" value="PROTEIN_KINASE_ST"/>
    <property type="match status" value="1"/>
</dbReference>
<dbReference type="PROSITE" id="PS50011">
    <property type="entry name" value="PROTEIN_KINASE_DOM"/>
    <property type="match status" value="1"/>
</dbReference>
<reference evidence="9" key="1">
    <citation type="journal article" date="2020" name="PLoS Negl. Trop. Dis.">
        <title>High-quality nuclear genome for Sarcoptes scabiei-A critical resource for a neglected parasite.</title>
        <authorList>
            <person name="Korhonen P.K."/>
            <person name="Gasser R.B."/>
            <person name="Ma G."/>
            <person name="Wang T."/>
            <person name="Stroehlein A.J."/>
            <person name="Young N.D."/>
            <person name="Ang C.S."/>
            <person name="Fernando D.D."/>
            <person name="Lu H.C."/>
            <person name="Taylor S."/>
            <person name="Reynolds S.L."/>
            <person name="Mofiz E."/>
            <person name="Najaraj S.H."/>
            <person name="Gowda H."/>
            <person name="Madugundu A."/>
            <person name="Renuse S."/>
            <person name="Holt D."/>
            <person name="Pandey A."/>
            <person name="Papenfuss A.T."/>
            <person name="Fischer K."/>
        </authorList>
    </citation>
    <scope>NUCLEOTIDE SEQUENCE [LARGE SCALE GENOMIC DNA]</scope>
</reference>